<dbReference type="KEGG" id="cmos:111446523"/>
<dbReference type="AlphaFoldDB" id="A0A6J1FSP3"/>
<keyword evidence="1" id="KW-1185">Reference proteome</keyword>
<evidence type="ECO:0000313" key="2">
    <source>
        <dbReference type="RefSeq" id="XP_022941135.1"/>
    </source>
</evidence>
<reference evidence="2" key="1">
    <citation type="submission" date="2025-08" db="UniProtKB">
        <authorList>
            <consortium name="RefSeq"/>
        </authorList>
    </citation>
    <scope>IDENTIFICATION</scope>
    <source>
        <tissue evidence="2">Young leaves</tissue>
    </source>
</reference>
<proteinExistence type="predicted"/>
<name>A0A6J1FSP3_CUCMO</name>
<sequence>MDRIAEQLFRRYSSPSSSGVKRGKGVALVCSEMTSVCWTMRLCIRPGFRPRLCCRCIPLIQDLLVLPATSDFLELEVVKGMRFIGGEKAGLSRIYEYTSGRSRLHLFAVLPLLFRIYYG</sequence>
<protein>
    <submittedName>
        <fullName evidence="2">Uncharacterized protein LOC111446523 isoform X1</fullName>
    </submittedName>
</protein>
<evidence type="ECO:0000313" key="1">
    <source>
        <dbReference type="Proteomes" id="UP000504609"/>
    </source>
</evidence>
<dbReference type="RefSeq" id="XP_022941135.1">
    <property type="nucleotide sequence ID" value="XM_023085367.1"/>
</dbReference>
<dbReference type="Proteomes" id="UP000504609">
    <property type="component" value="Unplaced"/>
</dbReference>
<gene>
    <name evidence="2" type="primary">LOC111446523</name>
</gene>
<organism evidence="1 2">
    <name type="scientific">Cucurbita moschata</name>
    <name type="common">Winter crookneck squash</name>
    <name type="synonym">Cucurbita pepo var. moschata</name>
    <dbReference type="NCBI Taxonomy" id="3662"/>
    <lineage>
        <taxon>Eukaryota</taxon>
        <taxon>Viridiplantae</taxon>
        <taxon>Streptophyta</taxon>
        <taxon>Embryophyta</taxon>
        <taxon>Tracheophyta</taxon>
        <taxon>Spermatophyta</taxon>
        <taxon>Magnoliopsida</taxon>
        <taxon>eudicotyledons</taxon>
        <taxon>Gunneridae</taxon>
        <taxon>Pentapetalae</taxon>
        <taxon>rosids</taxon>
        <taxon>fabids</taxon>
        <taxon>Cucurbitales</taxon>
        <taxon>Cucurbitaceae</taxon>
        <taxon>Cucurbiteae</taxon>
        <taxon>Cucurbita</taxon>
    </lineage>
</organism>
<accession>A0A6J1FSP3</accession>
<dbReference type="GeneID" id="111446523"/>